<dbReference type="PANTHER" id="PTHR42852">
    <property type="entry name" value="THIOL:DISULFIDE INTERCHANGE PROTEIN DSBE"/>
    <property type="match status" value="1"/>
</dbReference>
<dbReference type="PROSITE" id="PS00194">
    <property type="entry name" value="THIOREDOXIN_1"/>
    <property type="match status" value="1"/>
</dbReference>
<feature type="compositionally biased region" description="Low complexity" evidence="4">
    <location>
        <begin position="208"/>
        <end position="218"/>
    </location>
</feature>
<protein>
    <submittedName>
        <fullName evidence="7">TlpA family protein disulfide reductase</fullName>
    </submittedName>
</protein>
<dbReference type="Proteomes" id="UP001589755">
    <property type="component" value="Unassembled WGS sequence"/>
</dbReference>
<evidence type="ECO:0000313" key="7">
    <source>
        <dbReference type="EMBL" id="MFC0209956.1"/>
    </source>
</evidence>
<reference evidence="7 8" key="1">
    <citation type="submission" date="2024-09" db="EMBL/GenBank/DDBJ databases">
        <authorList>
            <person name="Sun Q."/>
            <person name="Mori K."/>
        </authorList>
    </citation>
    <scope>NUCLEOTIDE SEQUENCE [LARGE SCALE GENOMIC DNA]</scope>
    <source>
        <strain evidence="7 8">CCM 8543</strain>
    </source>
</reference>
<feature type="transmembrane region" description="Helical" evidence="5">
    <location>
        <begin position="12"/>
        <end position="32"/>
    </location>
</feature>
<dbReference type="SUPFAM" id="SSF52833">
    <property type="entry name" value="Thioredoxin-like"/>
    <property type="match status" value="1"/>
</dbReference>
<evidence type="ECO:0000259" key="6">
    <source>
        <dbReference type="PROSITE" id="PS51352"/>
    </source>
</evidence>
<sequence length="230" mass="24173">MRTTVLGIRWPAALLFVVGAAALAGAGLYATFSDAPVSEPATTGRDATATAQDQGNTGSFAFHDEPQSVPALSFVDGDGSDITLADFRGRTILLNIWATWCVPCREEMPSLDRLQAKLGGPDFQVVPLSIDRGGLPAVEAFYEELGLSELGIYVDESGRASRELGALGIPTTLLLDHEGRELGRLVGPAEWDSPDMVALLRRKLPSATAATQADAISAESPGSNGAKGYE</sequence>
<keyword evidence="5" id="KW-1133">Transmembrane helix</keyword>
<keyword evidence="3" id="KW-0676">Redox-active center</keyword>
<dbReference type="InterPro" id="IPR036249">
    <property type="entry name" value="Thioredoxin-like_sf"/>
</dbReference>
<dbReference type="Gene3D" id="3.40.30.10">
    <property type="entry name" value="Glutaredoxin"/>
    <property type="match status" value="1"/>
</dbReference>
<evidence type="ECO:0000256" key="3">
    <source>
        <dbReference type="ARBA" id="ARBA00023284"/>
    </source>
</evidence>
<organism evidence="7 8">
    <name type="scientific">Chelativorans intermedius</name>
    <dbReference type="NCBI Taxonomy" id="515947"/>
    <lineage>
        <taxon>Bacteria</taxon>
        <taxon>Pseudomonadati</taxon>
        <taxon>Pseudomonadota</taxon>
        <taxon>Alphaproteobacteria</taxon>
        <taxon>Hyphomicrobiales</taxon>
        <taxon>Phyllobacteriaceae</taxon>
        <taxon>Chelativorans</taxon>
    </lineage>
</organism>
<comment type="subcellular location">
    <subcellularLocation>
        <location evidence="1">Cell envelope</location>
    </subcellularLocation>
</comment>
<dbReference type="CDD" id="cd02966">
    <property type="entry name" value="TlpA_like_family"/>
    <property type="match status" value="1"/>
</dbReference>
<feature type="domain" description="Thioredoxin" evidence="6">
    <location>
        <begin position="63"/>
        <end position="205"/>
    </location>
</feature>
<gene>
    <name evidence="7" type="ORF">ACFFJ2_16265</name>
</gene>
<dbReference type="EMBL" id="JBHLXD010000034">
    <property type="protein sequence ID" value="MFC0209956.1"/>
    <property type="molecule type" value="Genomic_DNA"/>
</dbReference>
<dbReference type="InterPro" id="IPR013740">
    <property type="entry name" value="Redoxin"/>
</dbReference>
<dbReference type="InterPro" id="IPR013766">
    <property type="entry name" value="Thioredoxin_domain"/>
</dbReference>
<dbReference type="InterPro" id="IPR017937">
    <property type="entry name" value="Thioredoxin_CS"/>
</dbReference>
<keyword evidence="8" id="KW-1185">Reference proteome</keyword>
<keyword evidence="5" id="KW-0812">Transmembrane</keyword>
<dbReference type="InterPro" id="IPR050553">
    <property type="entry name" value="Thioredoxin_ResA/DsbE_sf"/>
</dbReference>
<accession>A0ABV6DBF5</accession>
<feature type="compositionally biased region" description="Polar residues" evidence="4">
    <location>
        <begin position="49"/>
        <end position="59"/>
    </location>
</feature>
<dbReference type="PROSITE" id="PS51352">
    <property type="entry name" value="THIOREDOXIN_2"/>
    <property type="match status" value="1"/>
</dbReference>
<feature type="region of interest" description="Disordered" evidence="4">
    <location>
        <begin position="208"/>
        <end position="230"/>
    </location>
</feature>
<evidence type="ECO:0000256" key="5">
    <source>
        <dbReference type="SAM" id="Phobius"/>
    </source>
</evidence>
<comment type="caution">
    <text evidence="7">The sequence shown here is derived from an EMBL/GenBank/DDBJ whole genome shotgun (WGS) entry which is preliminary data.</text>
</comment>
<evidence type="ECO:0000256" key="1">
    <source>
        <dbReference type="ARBA" id="ARBA00004196"/>
    </source>
</evidence>
<evidence type="ECO:0000256" key="2">
    <source>
        <dbReference type="ARBA" id="ARBA00022748"/>
    </source>
</evidence>
<evidence type="ECO:0000313" key="8">
    <source>
        <dbReference type="Proteomes" id="UP001589755"/>
    </source>
</evidence>
<feature type="region of interest" description="Disordered" evidence="4">
    <location>
        <begin position="40"/>
        <end position="60"/>
    </location>
</feature>
<dbReference type="RefSeq" id="WP_261522544.1">
    <property type="nucleotide sequence ID" value="NZ_JAODNW010000030.1"/>
</dbReference>
<name>A0ABV6DBF5_9HYPH</name>
<dbReference type="Pfam" id="PF08534">
    <property type="entry name" value="Redoxin"/>
    <property type="match status" value="1"/>
</dbReference>
<keyword evidence="2" id="KW-0201">Cytochrome c-type biogenesis</keyword>
<proteinExistence type="predicted"/>
<keyword evidence="5" id="KW-0472">Membrane</keyword>
<evidence type="ECO:0000256" key="4">
    <source>
        <dbReference type="SAM" id="MobiDB-lite"/>
    </source>
</evidence>
<dbReference type="PANTHER" id="PTHR42852:SF13">
    <property type="entry name" value="PROTEIN DIPZ"/>
    <property type="match status" value="1"/>
</dbReference>